<protein>
    <recommendedName>
        <fullName evidence="4">NF-kappa-B inhibitor alpha</fullName>
    </recommendedName>
    <alternativeName>
        <fullName evidence="5">I-kappa-B-alpha</fullName>
    </alternativeName>
</protein>
<evidence type="ECO:0000313" key="8">
    <source>
        <dbReference type="Ensembl" id="ENSCCRP00015021596.1"/>
    </source>
</evidence>
<dbReference type="InterPro" id="IPR002110">
    <property type="entry name" value="Ankyrin_rpt"/>
</dbReference>
<dbReference type="SMART" id="SM00248">
    <property type="entry name" value="ANK"/>
    <property type="match status" value="5"/>
</dbReference>
<organism evidence="8 9">
    <name type="scientific">Cyprinus carpio</name>
    <name type="common">Common carp</name>
    <dbReference type="NCBI Taxonomy" id="7962"/>
    <lineage>
        <taxon>Eukaryota</taxon>
        <taxon>Metazoa</taxon>
        <taxon>Chordata</taxon>
        <taxon>Craniata</taxon>
        <taxon>Vertebrata</taxon>
        <taxon>Euteleostomi</taxon>
        <taxon>Actinopterygii</taxon>
        <taxon>Neopterygii</taxon>
        <taxon>Teleostei</taxon>
        <taxon>Ostariophysi</taxon>
        <taxon>Cypriniformes</taxon>
        <taxon>Cyprinidae</taxon>
        <taxon>Cyprininae</taxon>
        <taxon>Cyprinus</taxon>
    </lineage>
</organism>
<evidence type="ECO:0000256" key="6">
    <source>
        <dbReference type="ARBA" id="ARBA00045368"/>
    </source>
</evidence>
<accession>A0A8C1YPU1</accession>
<evidence type="ECO:0000256" key="1">
    <source>
        <dbReference type="ARBA" id="ARBA00022737"/>
    </source>
</evidence>
<dbReference type="PROSITE" id="PS50297">
    <property type="entry name" value="ANK_REP_REGION"/>
    <property type="match status" value="3"/>
</dbReference>
<dbReference type="GO" id="GO:0051059">
    <property type="term" value="F:NF-kappaB binding"/>
    <property type="evidence" value="ECO:0007669"/>
    <property type="project" value="TreeGrafter"/>
</dbReference>
<dbReference type="InterPro" id="IPR036770">
    <property type="entry name" value="Ankyrin_rpt-contain_sf"/>
</dbReference>
<evidence type="ECO:0000313" key="9">
    <source>
        <dbReference type="Proteomes" id="UP000694700"/>
    </source>
</evidence>
<dbReference type="Proteomes" id="UP000694700">
    <property type="component" value="Unplaced"/>
</dbReference>
<comment type="function">
    <text evidence="6">Inhibits the activity of dimeric NF-kappa-B/REL complexes by trapping REL (RELA/p65 and NFKB1/p50) dimers in the cytoplasm by masking their nuclear localization signals. On cellular stimulation by immune and pro-inflammatory responses, becomes phosphorylated promoting ubiquitination and degradation, enabling the dimeric RELA to translocate to the nucleus and activate transcription.</text>
</comment>
<dbReference type="GO" id="GO:0005829">
    <property type="term" value="C:cytosol"/>
    <property type="evidence" value="ECO:0007669"/>
    <property type="project" value="TreeGrafter"/>
</dbReference>
<dbReference type="Ensembl" id="ENSCCRT00015022386.1">
    <property type="protein sequence ID" value="ENSCCRP00015021596.1"/>
    <property type="gene ID" value="ENSCCRG00015009347.1"/>
</dbReference>
<dbReference type="PANTHER" id="PTHR46680">
    <property type="entry name" value="NF-KAPPA-B INHIBITOR ALPHA"/>
    <property type="match status" value="1"/>
</dbReference>
<dbReference type="Gene3D" id="1.25.40.20">
    <property type="entry name" value="Ankyrin repeat-containing domain"/>
    <property type="match status" value="1"/>
</dbReference>
<dbReference type="InterPro" id="IPR051070">
    <property type="entry name" value="NF-kappa-B_inhibitor"/>
</dbReference>
<dbReference type="AlphaFoldDB" id="A0A8C1YPU1"/>
<dbReference type="PRINTS" id="PR01415">
    <property type="entry name" value="ANKYRIN"/>
</dbReference>
<evidence type="ECO:0000256" key="3">
    <source>
        <dbReference type="ARBA" id="ARBA00038439"/>
    </source>
</evidence>
<feature type="repeat" description="ANK" evidence="7">
    <location>
        <begin position="20"/>
        <end position="52"/>
    </location>
</feature>
<evidence type="ECO:0000256" key="5">
    <source>
        <dbReference type="ARBA" id="ARBA00041987"/>
    </source>
</evidence>
<reference evidence="8" key="1">
    <citation type="submission" date="2025-08" db="UniProtKB">
        <authorList>
            <consortium name="Ensembl"/>
        </authorList>
    </citation>
    <scope>IDENTIFICATION</scope>
</reference>
<dbReference type="SUPFAM" id="SSF48403">
    <property type="entry name" value="Ankyrin repeat"/>
    <property type="match status" value="1"/>
</dbReference>
<comment type="similarity">
    <text evidence="3">Belongs to the NF-kappa-B inhibitor family.</text>
</comment>
<name>A0A8C1YPU1_CYPCA</name>
<evidence type="ECO:0000256" key="4">
    <source>
        <dbReference type="ARBA" id="ARBA00041123"/>
    </source>
</evidence>
<feature type="repeat" description="ANK" evidence="7">
    <location>
        <begin position="124"/>
        <end position="156"/>
    </location>
</feature>
<sequence length="211" mass="23406">LEEIVVDNTWIPYLDIQNDLGQTALHLAVIVDRSECVRALLCSGASAEIQERGGNTPLHLAVRELRTECVRELTSCSQTPPVHLNTTNYAGVSALHLAVHMSNCEIIKMLLEAGADVNQQDLGSGRSPLHWAVESQRSEVVELLLSAGALVNQCSYAGHTPFYYALYRPNKEVQALLNAHGATYTQDDEEEEYRESEEVREEFDDVIINGQ</sequence>
<dbReference type="GO" id="GO:0034142">
    <property type="term" value="P:toll-like receptor 4 signaling pathway"/>
    <property type="evidence" value="ECO:0007669"/>
    <property type="project" value="TreeGrafter"/>
</dbReference>
<proteinExistence type="inferred from homology"/>
<evidence type="ECO:0000256" key="2">
    <source>
        <dbReference type="ARBA" id="ARBA00023043"/>
    </source>
</evidence>
<dbReference type="Pfam" id="PF00023">
    <property type="entry name" value="Ank"/>
    <property type="match status" value="1"/>
</dbReference>
<dbReference type="PANTHER" id="PTHR46680:SF1">
    <property type="entry name" value="NF-KAPPA-B INHIBITOR ALPHA"/>
    <property type="match status" value="1"/>
</dbReference>
<dbReference type="PROSITE" id="PS50088">
    <property type="entry name" value="ANK_REPEAT"/>
    <property type="match status" value="3"/>
</dbReference>
<keyword evidence="1" id="KW-0677">Repeat</keyword>
<evidence type="ECO:0000256" key="7">
    <source>
        <dbReference type="PROSITE-ProRule" id="PRU00023"/>
    </source>
</evidence>
<dbReference type="GO" id="GO:0071356">
    <property type="term" value="P:cellular response to tumor necrosis factor"/>
    <property type="evidence" value="ECO:0007669"/>
    <property type="project" value="TreeGrafter"/>
</dbReference>
<dbReference type="Pfam" id="PF12796">
    <property type="entry name" value="Ank_2"/>
    <property type="match status" value="2"/>
</dbReference>
<feature type="repeat" description="ANK" evidence="7">
    <location>
        <begin position="90"/>
        <end position="122"/>
    </location>
</feature>
<keyword evidence="2 7" id="KW-0040">ANK repeat</keyword>